<dbReference type="EMBL" id="CP065647">
    <property type="protein sequence ID" value="QPR73112.1"/>
    <property type="molecule type" value="Genomic_DNA"/>
</dbReference>
<proteinExistence type="predicted"/>
<evidence type="ECO:0000313" key="3">
    <source>
        <dbReference type="Proteomes" id="UP000435910"/>
    </source>
</evidence>
<reference evidence="1 4" key="2">
    <citation type="submission" date="2020-12" db="EMBL/GenBank/DDBJ databases">
        <title>FDA dAtabase for Regulatory Grade micrObial Sequences (FDA-ARGOS): Supporting development and validation of Infectious Disease Dx tests.</title>
        <authorList>
            <person name="Nelson B."/>
            <person name="Plummer A."/>
            <person name="Tallon L."/>
            <person name="Sadzewicz L."/>
            <person name="Zhao X."/>
            <person name="Boylan J."/>
            <person name="Ott S."/>
            <person name="Bowen H."/>
            <person name="Vavikolanu K."/>
            <person name="Mehta A."/>
            <person name="Aluvathingal J."/>
            <person name="Nadendla S."/>
            <person name="Myers T."/>
            <person name="Yan Y."/>
            <person name="Sichtig H."/>
        </authorList>
    </citation>
    <scope>NUCLEOTIDE SEQUENCE [LARGE SCALE GENOMIC DNA]</scope>
    <source>
        <strain evidence="1 4">FDAARGOS_923</strain>
    </source>
</reference>
<dbReference type="Gene3D" id="3.40.1490.10">
    <property type="entry name" value="Bit1"/>
    <property type="match status" value="1"/>
</dbReference>
<accession>A0A1Y0YAG2</accession>
<name>A0A1Y0YAG2_BACLI</name>
<gene>
    <name evidence="2" type="ORF">CHCC16736_1676</name>
    <name evidence="1" type="ORF">I6G80_01960</name>
</gene>
<dbReference type="InterPro" id="IPR023476">
    <property type="entry name" value="Pep_tRNA_hydro_II_dom_sf"/>
</dbReference>
<dbReference type="RefSeq" id="WP_003178523.1">
    <property type="nucleotide sequence ID" value="NZ_BEXU01000034.1"/>
</dbReference>
<evidence type="ECO:0000313" key="2">
    <source>
        <dbReference type="EMBL" id="TWL30642.1"/>
    </source>
</evidence>
<sequence length="139" mass="14957">MREETKCALIIDESLPLGLIANTAAILGAALGKNKPDLIGETVTDGSGIDHLGIVKIPIPILKGNAELLHQLSQKLLTDEFNDILTVDFTDVAQSIHTYEAYIEAFQSTAASDYRYFGIGICGDKKKVARLTGSLGLLR</sequence>
<organism evidence="2 3">
    <name type="scientific">Bacillus licheniformis</name>
    <dbReference type="NCBI Taxonomy" id="1402"/>
    <lineage>
        <taxon>Bacteria</taxon>
        <taxon>Bacillati</taxon>
        <taxon>Bacillota</taxon>
        <taxon>Bacilli</taxon>
        <taxon>Bacillales</taxon>
        <taxon>Bacillaceae</taxon>
        <taxon>Bacillus</taxon>
    </lineage>
</organism>
<dbReference type="PIRSF" id="PIRSF033736">
    <property type="entry name" value="UCP033763"/>
    <property type="match status" value="1"/>
</dbReference>
<dbReference type="AlphaFoldDB" id="A0A1Y0YAG2"/>
<dbReference type="SUPFAM" id="SSF102462">
    <property type="entry name" value="Peptidyl-tRNA hydrolase II"/>
    <property type="match status" value="1"/>
</dbReference>
<protein>
    <submittedName>
        <fullName evidence="1">DUF2000 domain-containing protein</fullName>
    </submittedName>
</protein>
<evidence type="ECO:0000313" key="1">
    <source>
        <dbReference type="EMBL" id="QPR73112.1"/>
    </source>
</evidence>
<dbReference type="EMBL" id="NILC01000014">
    <property type="protein sequence ID" value="TWL30642.1"/>
    <property type="molecule type" value="Genomic_DNA"/>
</dbReference>
<dbReference type="InterPro" id="IPR017021">
    <property type="entry name" value="UCP033763"/>
</dbReference>
<evidence type="ECO:0000313" key="4">
    <source>
        <dbReference type="Proteomes" id="UP000595038"/>
    </source>
</evidence>
<reference evidence="2 3" key="1">
    <citation type="submission" date="2019-06" db="EMBL/GenBank/DDBJ databases">
        <title>Genome sequence analysis of &gt;100 Bacillus licheniformis strains suggests intrinsic resistance to this species.</title>
        <authorList>
            <person name="Wels M."/>
            <person name="Siezen R.J."/>
            <person name="Johansen E."/>
            <person name="Stuer-Lauridsen B."/>
            <person name="Bjerre K."/>
            <person name="Nielsen B.K.K."/>
        </authorList>
    </citation>
    <scope>NUCLEOTIDE SEQUENCE [LARGE SCALE GENOMIC DNA]</scope>
    <source>
        <strain evidence="2 3">BAC-16736</strain>
    </source>
</reference>
<dbReference type="Proteomes" id="UP000595038">
    <property type="component" value="Chromosome"/>
</dbReference>
<dbReference type="InterPro" id="IPR018988">
    <property type="entry name" value="DUF2000"/>
</dbReference>
<dbReference type="Pfam" id="PF09391">
    <property type="entry name" value="DUF2000"/>
    <property type="match status" value="1"/>
</dbReference>
<dbReference type="GeneID" id="92858787"/>
<dbReference type="OMA" id="HKCTIVI"/>
<dbReference type="Proteomes" id="UP000435910">
    <property type="component" value="Unassembled WGS sequence"/>
</dbReference>